<dbReference type="eggNOG" id="COG0526">
    <property type="taxonomic scope" value="Bacteria"/>
</dbReference>
<dbReference type="CDD" id="cd02966">
    <property type="entry name" value="TlpA_like_family"/>
    <property type="match status" value="1"/>
</dbReference>
<gene>
    <name evidence="3" type="ordered locus">KQS_13230</name>
</gene>
<evidence type="ECO:0000259" key="2">
    <source>
        <dbReference type="PROSITE" id="PS51352"/>
    </source>
</evidence>
<sequence length="265" mass="31278">MRKFLFLFVICTGWLQAQQYPFLTTHAKEITLAEFQSFKTKDSLWAVDNFLESGKKYDRVYLDSIVKSNKIIHYKQLFFRDTVAQRFAVVLKERTETELKEKKLEVKVKNEELNDKIKNDKKNKKLMLGKSMQNLVLKDMQGNVYTSEDLKGKVVVVNFWFTKCVPCIKEIPDLNALKKEFGTDQVLYFAVTFDAKELLQEFVKKNTIDFTIIPEDKNTIDQFLVNFYPTNFILDQTGKIVFVNDFFMEEMFPDMRKTIKKLLKS</sequence>
<dbReference type="EMBL" id="HE774682">
    <property type="protein sequence ID" value="CCG54543.1"/>
    <property type="molecule type" value="Genomic_DNA"/>
</dbReference>
<dbReference type="RefSeq" id="WP_014389661.1">
    <property type="nucleotide sequence ID" value="NC_017025.1"/>
</dbReference>
<accession>H8XRV9</accession>
<dbReference type="Pfam" id="PF00578">
    <property type="entry name" value="AhpC-TSA"/>
    <property type="match status" value="1"/>
</dbReference>
<proteinExistence type="predicted"/>
<dbReference type="GO" id="GO:0016209">
    <property type="term" value="F:antioxidant activity"/>
    <property type="evidence" value="ECO:0007669"/>
    <property type="project" value="InterPro"/>
</dbReference>
<dbReference type="HOGENOM" id="CLU_087006_0_0_10"/>
<name>H8XRV9_FLAIG</name>
<dbReference type="InterPro" id="IPR036249">
    <property type="entry name" value="Thioredoxin-like_sf"/>
</dbReference>
<dbReference type="InterPro" id="IPR013766">
    <property type="entry name" value="Thioredoxin_domain"/>
</dbReference>
<dbReference type="OrthoDB" id="9815205at2"/>
<dbReference type="AlphaFoldDB" id="H8XRV9"/>
<dbReference type="InterPro" id="IPR050553">
    <property type="entry name" value="Thioredoxin_ResA/DsbE_sf"/>
</dbReference>
<dbReference type="STRING" id="1094466.KQS_13230"/>
<reference evidence="4" key="2">
    <citation type="submission" date="2012-03" db="EMBL/GenBank/DDBJ databases">
        <title>Complete genome sequence of Flavobacterium indicum GPTSA100-9T, isolated from warm spring water.</title>
        <authorList>
            <person name="Barbier P."/>
            <person name="Houel A."/>
            <person name="Loux V."/>
            <person name="Poulain J."/>
            <person name="Bernardet J.-F."/>
            <person name="Touchon M."/>
            <person name="Duchaud E."/>
        </authorList>
    </citation>
    <scope>NUCLEOTIDE SEQUENCE [LARGE SCALE GENOMIC DNA]</scope>
    <source>
        <strain evidence="4">DSM 17447 / CIP 109464 / GPTSA100-9</strain>
    </source>
</reference>
<evidence type="ECO:0000313" key="3">
    <source>
        <dbReference type="EMBL" id="CCG54543.1"/>
    </source>
</evidence>
<keyword evidence="4" id="KW-1185">Reference proteome</keyword>
<dbReference type="SUPFAM" id="SSF52833">
    <property type="entry name" value="Thioredoxin-like"/>
    <property type="match status" value="1"/>
</dbReference>
<dbReference type="Proteomes" id="UP000007599">
    <property type="component" value="Chromosome I"/>
</dbReference>
<dbReference type="InterPro" id="IPR000866">
    <property type="entry name" value="AhpC/TSA"/>
</dbReference>
<feature type="domain" description="Thioredoxin" evidence="2">
    <location>
        <begin position="126"/>
        <end position="264"/>
    </location>
</feature>
<evidence type="ECO:0000256" key="1">
    <source>
        <dbReference type="SAM" id="Coils"/>
    </source>
</evidence>
<dbReference type="PATRIC" id="fig|1094466.5.peg.2589"/>
<keyword evidence="1" id="KW-0175">Coiled coil</keyword>
<dbReference type="Gene3D" id="3.40.30.10">
    <property type="entry name" value="Glutaredoxin"/>
    <property type="match status" value="1"/>
</dbReference>
<dbReference type="GO" id="GO:0016491">
    <property type="term" value="F:oxidoreductase activity"/>
    <property type="evidence" value="ECO:0007669"/>
    <property type="project" value="InterPro"/>
</dbReference>
<protein>
    <submittedName>
        <fullName evidence="3">Thioredoxin family protein</fullName>
    </submittedName>
</protein>
<dbReference type="KEGG" id="fin:KQS_13230"/>
<organism evidence="3 4">
    <name type="scientific">Flavobacterium indicum (strain DSM 17447 / CIP 109464 / GPTSA100-9)</name>
    <dbReference type="NCBI Taxonomy" id="1094466"/>
    <lineage>
        <taxon>Bacteria</taxon>
        <taxon>Pseudomonadati</taxon>
        <taxon>Bacteroidota</taxon>
        <taxon>Flavobacteriia</taxon>
        <taxon>Flavobacteriales</taxon>
        <taxon>Flavobacteriaceae</taxon>
        <taxon>Flavobacterium</taxon>
    </lineage>
</organism>
<evidence type="ECO:0000313" key="4">
    <source>
        <dbReference type="Proteomes" id="UP000007599"/>
    </source>
</evidence>
<dbReference type="PANTHER" id="PTHR42852:SF17">
    <property type="entry name" value="THIOREDOXIN-LIKE PROTEIN HI_1115"/>
    <property type="match status" value="1"/>
</dbReference>
<dbReference type="PANTHER" id="PTHR42852">
    <property type="entry name" value="THIOL:DISULFIDE INTERCHANGE PROTEIN DSBE"/>
    <property type="match status" value="1"/>
</dbReference>
<dbReference type="PROSITE" id="PS51352">
    <property type="entry name" value="THIOREDOXIN_2"/>
    <property type="match status" value="1"/>
</dbReference>
<reference evidence="3 4" key="1">
    <citation type="journal article" date="2012" name="J. Bacteriol.">
        <title>Complete Genome Sequence of Flavobacterium indicum GPSTA100-9T, Isolated from Warm Spring Water.</title>
        <authorList>
            <person name="Barbier P."/>
            <person name="Houel A."/>
            <person name="Loux V."/>
            <person name="Poulain J."/>
            <person name="Bernardet J.F."/>
            <person name="Touchon M."/>
            <person name="Duchaud E."/>
        </authorList>
    </citation>
    <scope>NUCLEOTIDE SEQUENCE [LARGE SCALE GENOMIC DNA]</scope>
    <source>
        <strain evidence="4">DSM 17447 / CIP 109464 / GPTSA100-9</strain>
    </source>
</reference>
<feature type="coiled-coil region" evidence="1">
    <location>
        <begin position="92"/>
        <end position="123"/>
    </location>
</feature>